<organism evidence="2 3">
    <name type="scientific">Streptococcus mitis</name>
    <dbReference type="NCBI Taxonomy" id="28037"/>
    <lineage>
        <taxon>Bacteria</taxon>
        <taxon>Bacillati</taxon>
        <taxon>Bacillota</taxon>
        <taxon>Bacilli</taxon>
        <taxon>Lactobacillales</taxon>
        <taxon>Streptococcaceae</taxon>
        <taxon>Streptococcus</taxon>
        <taxon>Streptococcus mitis group</taxon>
    </lineage>
</organism>
<dbReference type="Proteomes" id="UP000193367">
    <property type="component" value="Unassembled WGS sequence"/>
</dbReference>
<keyword evidence="1" id="KW-0175">Coiled coil</keyword>
<proteinExistence type="predicted"/>
<feature type="coiled-coil region" evidence="1">
    <location>
        <begin position="15"/>
        <end position="49"/>
    </location>
</feature>
<reference evidence="2 3" key="1">
    <citation type="journal article" date="2016" name="Eur. J. Clin. Microbiol. Infect. Dis.">
        <title>Whole genome sequencing as a tool for phylogenetic analysis of clinical strains of Mitis group streptococci.</title>
        <authorList>
            <person name="Rasmussen L.H."/>
            <person name="Dargis R."/>
            <person name="Hojholt K."/>
            <person name="Christensen J.J."/>
            <person name="Skovgaard O."/>
            <person name="Justesen U.S."/>
            <person name="Rosenvinge F.S."/>
            <person name="Moser C."/>
            <person name="Lukjancenko O."/>
            <person name="Rasmussen S."/>
            <person name="Nielsen X.C."/>
        </authorList>
    </citation>
    <scope>NUCLEOTIDE SEQUENCE [LARGE SCALE GENOMIC DNA]</scope>
    <source>
        <strain evidence="2 3">RH_17439_08</strain>
    </source>
</reference>
<dbReference type="AlphaFoldDB" id="A0A1X1K2B8"/>
<dbReference type="EMBL" id="NCVH01000033">
    <property type="protein sequence ID" value="ORO93469.1"/>
    <property type="molecule type" value="Genomic_DNA"/>
</dbReference>
<name>A0A1X1K2B8_STRMT</name>
<gene>
    <name evidence="2" type="ORF">B7698_08600</name>
</gene>
<dbReference type="RefSeq" id="WP_084865294.1">
    <property type="nucleotide sequence ID" value="NZ_NCVH01000033.1"/>
</dbReference>
<evidence type="ECO:0000313" key="3">
    <source>
        <dbReference type="Proteomes" id="UP000193367"/>
    </source>
</evidence>
<comment type="caution">
    <text evidence="2">The sequence shown here is derived from an EMBL/GenBank/DDBJ whole genome shotgun (WGS) entry which is preliminary data.</text>
</comment>
<evidence type="ECO:0000256" key="1">
    <source>
        <dbReference type="SAM" id="Coils"/>
    </source>
</evidence>
<protein>
    <submittedName>
        <fullName evidence="2">Uncharacterized protein</fullName>
    </submittedName>
</protein>
<evidence type="ECO:0000313" key="2">
    <source>
        <dbReference type="EMBL" id="ORO93469.1"/>
    </source>
</evidence>
<sequence length="53" mass="6045">MRPIGYRLNVEVSGIEEFKEACKEVSKKAEELQQAIDRLSIIEVELKAKPVND</sequence>
<accession>A0A1X1K2B8</accession>